<feature type="region of interest" description="Disordered" evidence="1">
    <location>
        <begin position="89"/>
        <end position="117"/>
    </location>
</feature>
<gene>
    <name evidence="2" type="primary">Cnig_chr_X.g24860</name>
    <name evidence="2" type="ORF">B9Z55_024860</name>
</gene>
<sequence length="127" mass="15293">MRRYVPGALKNEGELRKRRESFLLHMNIFFWQFLDTEDFNTKKNTFNDIQKFEFFCSSYFLFQIYHIPNIPDVDVDVHILFLREKDADGGVRRRPPTTASDKAGREGEKGRSKKRRERYVVARVEWK</sequence>
<dbReference type="AlphaFoldDB" id="A0A2G5SWJ8"/>
<keyword evidence="3" id="KW-1185">Reference proteome</keyword>
<evidence type="ECO:0000313" key="3">
    <source>
        <dbReference type="Proteomes" id="UP000230233"/>
    </source>
</evidence>
<reference evidence="3" key="1">
    <citation type="submission" date="2017-10" db="EMBL/GenBank/DDBJ databases">
        <title>Rapid genome shrinkage in a self-fertile nematode reveals novel sperm competition proteins.</title>
        <authorList>
            <person name="Yin D."/>
            <person name="Schwarz E.M."/>
            <person name="Thomas C.G."/>
            <person name="Felde R.L."/>
            <person name="Korf I.F."/>
            <person name="Cutter A.D."/>
            <person name="Schartner C.M."/>
            <person name="Ralston E.J."/>
            <person name="Meyer B.J."/>
            <person name="Haag E.S."/>
        </authorList>
    </citation>
    <scope>NUCLEOTIDE SEQUENCE [LARGE SCALE GENOMIC DNA]</scope>
    <source>
        <strain evidence="3">JU1422</strain>
    </source>
</reference>
<organism evidence="2 3">
    <name type="scientific">Caenorhabditis nigoni</name>
    <dbReference type="NCBI Taxonomy" id="1611254"/>
    <lineage>
        <taxon>Eukaryota</taxon>
        <taxon>Metazoa</taxon>
        <taxon>Ecdysozoa</taxon>
        <taxon>Nematoda</taxon>
        <taxon>Chromadorea</taxon>
        <taxon>Rhabditida</taxon>
        <taxon>Rhabditina</taxon>
        <taxon>Rhabditomorpha</taxon>
        <taxon>Rhabditoidea</taxon>
        <taxon>Rhabditidae</taxon>
        <taxon>Peloderinae</taxon>
        <taxon>Caenorhabditis</taxon>
    </lineage>
</organism>
<evidence type="ECO:0000256" key="1">
    <source>
        <dbReference type="SAM" id="MobiDB-lite"/>
    </source>
</evidence>
<comment type="caution">
    <text evidence="2">The sequence shown here is derived from an EMBL/GenBank/DDBJ whole genome shotgun (WGS) entry which is preliminary data.</text>
</comment>
<accession>A0A2G5SWJ8</accession>
<name>A0A2G5SWJ8_9PELO</name>
<protein>
    <submittedName>
        <fullName evidence="2">Uncharacterized protein</fullName>
    </submittedName>
</protein>
<proteinExistence type="predicted"/>
<dbReference type="Proteomes" id="UP000230233">
    <property type="component" value="Chromosome X"/>
</dbReference>
<evidence type="ECO:0000313" key="2">
    <source>
        <dbReference type="EMBL" id="PIC19241.1"/>
    </source>
</evidence>
<dbReference type="EMBL" id="PDUG01000006">
    <property type="protein sequence ID" value="PIC19241.1"/>
    <property type="molecule type" value="Genomic_DNA"/>
</dbReference>